<proteinExistence type="predicted"/>
<evidence type="ECO:0000256" key="4">
    <source>
        <dbReference type="ARBA" id="ARBA00023136"/>
    </source>
</evidence>
<keyword evidence="7" id="KW-1185">Reference proteome</keyword>
<evidence type="ECO:0000313" key="7">
    <source>
        <dbReference type="Proteomes" id="UP000008068"/>
    </source>
</evidence>
<dbReference type="InterPro" id="IPR057641">
    <property type="entry name" value="W02B3_4_N"/>
</dbReference>
<dbReference type="PANTHER" id="PTHR15407:SF40">
    <property type="entry name" value="FUKUTIN"/>
    <property type="match status" value="1"/>
</dbReference>
<evidence type="ECO:0000259" key="5">
    <source>
        <dbReference type="Pfam" id="PF24413"/>
    </source>
</evidence>
<evidence type="ECO:0000256" key="1">
    <source>
        <dbReference type="ARBA" id="ARBA00004167"/>
    </source>
</evidence>
<dbReference type="InParanoid" id="G0NBT6"/>
<evidence type="ECO:0000256" key="3">
    <source>
        <dbReference type="ARBA" id="ARBA00022989"/>
    </source>
</evidence>
<name>G0NBT6_CAEBE</name>
<dbReference type="eggNOG" id="ENOG502QUDN">
    <property type="taxonomic scope" value="Eukaryota"/>
</dbReference>
<dbReference type="HOGENOM" id="CLU_041832_0_0_1"/>
<protein>
    <recommendedName>
        <fullName evidence="5">W02B3.4-like N-terminal domain-containing protein</fullName>
    </recommendedName>
</protein>
<organism evidence="7">
    <name type="scientific">Caenorhabditis brenneri</name>
    <name type="common">Nematode worm</name>
    <dbReference type="NCBI Taxonomy" id="135651"/>
    <lineage>
        <taxon>Eukaryota</taxon>
        <taxon>Metazoa</taxon>
        <taxon>Ecdysozoa</taxon>
        <taxon>Nematoda</taxon>
        <taxon>Chromadorea</taxon>
        <taxon>Rhabditida</taxon>
        <taxon>Rhabditina</taxon>
        <taxon>Rhabditomorpha</taxon>
        <taxon>Rhabditoidea</taxon>
        <taxon>Rhabditidae</taxon>
        <taxon>Peloderinae</taxon>
        <taxon>Caenorhabditis</taxon>
    </lineage>
</organism>
<accession>G0NBT6</accession>
<dbReference type="PANTHER" id="PTHR15407">
    <property type="entry name" value="FUKUTIN-RELATED"/>
    <property type="match status" value="1"/>
</dbReference>
<dbReference type="EMBL" id="GL379859">
    <property type="protein sequence ID" value="EGT57108.1"/>
    <property type="molecule type" value="Genomic_DNA"/>
</dbReference>
<gene>
    <name evidence="6" type="ORF">CAEBREN_28746</name>
</gene>
<dbReference type="STRING" id="135651.G0NBT6"/>
<comment type="subcellular location">
    <subcellularLocation>
        <location evidence="1">Membrane</location>
        <topology evidence="1">Single-pass membrane protein</topology>
    </subcellularLocation>
</comment>
<dbReference type="Proteomes" id="UP000008068">
    <property type="component" value="Unassembled WGS sequence"/>
</dbReference>
<keyword evidence="4" id="KW-0472">Membrane</keyword>
<evidence type="ECO:0000313" key="6">
    <source>
        <dbReference type="EMBL" id="EGT57108.1"/>
    </source>
</evidence>
<keyword evidence="3" id="KW-1133">Transmembrane helix</keyword>
<keyword evidence="2" id="KW-0812">Transmembrane</keyword>
<dbReference type="FunCoup" id="G0NBT6">
    <property type="interactions" value="1366"/>
</dbReference>
<feature type="domain" description="W02B3.4-like N-terminal" evidence="5">
    <location>
        <begin position="17"/>
        <end position="130"/>
    </location>
</feature>
<dbReference type="OrthoDB" id="444255at2759"/>
<evidence type="ECO:0000256" key="2">
    <source>
        <dbReference type="ARBA" id="ARBA00022692"/>
    </source>
</evidence>
<dbReference type="Pfam" id="PF24413">
    <property type="entry name" value="W02B3_4_N"/>
    <property type="match status" value="1"/>
</dbReference>
<sequence>MNSIKSCSPSTRLSDSCRTWLLELGQTPVPALLIDRHILRQLEYGRCDQVELNISVKIGVDDVFQWKSHSWDQKFEVMYYSNDTHNDFLDFQNEQRRIIPKNFPYLRIGNLLVPTVIPVFLELWHRSNYIPCRNMTIKRDSPKLKNFPFLQKLILKDPRIPAVESVRHLANLRDQLLRFGIIPFLNGGTFLGWFRECSVIPHTTDMDIAIFSENWNPEFFEFLWSRESDFKVKRQLGMVNDSYEITVLPRVGFPTPIDIFLLYEGRNETTGTNYRWVGGTAIDGKKYKYIYPPYDPYCAADLLGHIFWVTCTPEEKVLQEYGPNWYVDQNSLKYVWNAARNVVENGQFTEEQMRDEVYNEYRFKQFT</sequence>
<dbReference type="InterPro" id="IPR009644">
    <property type="entry name" value="FKTN/MNN4/W02B3.4-1"/>
</dbReference>
<dbReference type="GO" id="GO:0016020">
    <property type="term" value="C:membrane"/>
    <property type="evidence" value="ECO:0007669"/>
    <property type="project" value="UniProtKB-SubCell"/>
</dbReference>
<dbReference type="AlphaFoldDB" id="G0NBT6"/>
<reference evidence="7" key="1">
    <citation type="submission" date="2011-07" db="EMBL/GenBank/DDBJ databases">
        <authorList>
            <consortium name="Caenorhabditis brenneri Sequencing and Analysis Consortium"/>
            <person name="Wilson R.K."/>
        </authorList>
    </citation>
    <scope>NUCLEOTIDE SEQUENCE [LARGE SCALE GENOMIC DNA]</scope>
    <source>
        <strain evidence="7">PB2801</strain>
    </source>
</reference>